<evidence type="ECO:0000313" key="7">
    <source>
        <dbReference type="Proteomes" id="UP001307608"/>
    </source>
</evidence>
<sequence>MVNIHKTFVHRVLIDLSVFGLAACSSVHKDTTHLNESDEMEDISQTNSAEYLCNNTLLTVLFHAENAQVNWKDKNYHLTHAISASGAFYLGEGLSFWIHGDEAEIEQGVVKTQCHLVRVDS</sequence>
<protein>
    <recommendedName>
        <fullName evidence="5">C-type lysozyme inhibitor domain-containing protein</fullName>
    </recommendedName>
</protein>
<evidence type="ECO:0000256" key="4">
    <source>
        <dbReference type="ARBA" id="ARBA00023288"/>
    </source>
</evidence>
<dbReference type="InterPro" id="IPR018660">
    <property type="entry name" value="MliC"/>
</dbReference>
<evidence type="ECO:0000256" key="2">
    <source>
        <dbReference type="ARBA" id="ARBA00023136"/>
    </source>
</evidence>
<keyword evidence="4" id="KW-0449">Lipoprotein</keyword>
<evidence type="ECO:0000256" key="3">
    <source>
        <dbReference type="ARBA" id="ARBA00023139"/>
    </source>
</evidence>
<gene>
    <name evidence="6" type="ORF">MACH16_09610</name>
</gene>
<dbReference type="Gene3D" id="2.40.128.200">
    <property type="match status" value="1"/>
</dbReference>
<evidence type="ECO:0000256" key="1">
    <source>
        <dbReference type="ARBA" id="ARBA00022729"/>
    </source>
</evidence>
<dbReference type="EMBL" id="AP027271">
    <property type="protein sequence ID" value="BDX02213.1"/>
    <property type="molecule type" value="Genomic_DNA"/>
</dbReference>
<accession>A0ABM8FDC2</accession>
<feature type="domain" description="C-type lysozyme inhibitor" evidence="5">
    <location>
        <begin position="51"/>
        <end position="108"/>
    </location>
</feature>
<dbReference type="Pfam" id="PF09864">
    <property type="entry name" value="MliC"/>
    <property type="match status" value="1"/>
</dbReference>
<keyword evidence="7" id="KW-1185">Reference proteome</keyword>
<proteinExistence type="predicted"/>
<dbReference type="InterPro" id="IPR036328">
    <property type="entry name" value="MliC_sf"/>
</dbReference>
<organism evidence="6 7">
    <name type="scientific">Marinomonas pontica</name>
    <dbReference type="NCBI Taxonomy" id="264739"/>
    <lineage>
        <taxon>Bacteria</taxon>
        <taxon>Pseudomonadati</taxon>
        <taxon>Pseudomonadota</taxon>
        <taxon>Gammaproteobacteria</taxon>
        <taxon>Oceanospirillales</taxon>
        <taxon>Oceanospirillaceae</taxon>
        <taxon>Marinomonas</taxon>
    </lineage>
</organism>
<dbReference type="SUPFAM" id="SSF141488">
    <property type="entry name" value="YdhA-like"/>
    <property type="match status" value="1"/>
</dbReference>
<evidence type="ECO:0000259" key="5">
    <source>
        <dbReference type="Pfam" id="PF09864"/>
    </source>
</evidence>
<keyword evidence="1" id="KW-0732">Signal</keyword>
<name>A0ABM8FDC2_9GAMM</name>
<dbReference type="RefSeq" id="WP_338265891.1">
    <property type="nucleotide sequence ID" value="NZ_AP027271.1"/>
</dbReference>
<keyword evidence="2" id="KW-0472">Membrane</keyword>
<keyword evidence="3" id="KW-0564">Palmitate</keyword>
<evidence type="ECO:0000313" key="6">
    <source>
        <dbReference type="EMBL" id="BDX02213.1"/>
    </source>
</evidence>
<reference evidence="6 7" key="1">
    <citation type="submission" date="2023-01" db="EMBL/GenBank/DDBJ databases">
        <title>Complete genome sequence of Marinomonas pontica strain 200518_36.</title>
        <authorList>
            <person name="Ueki S."/>
            <person name="Gajardo G."/>
            <person name="Maruyama F."/>
        </authorList>
    </citation>
    <scope>NUCLEOTIDE SEQUENCE [LARGE SCALE GENOMIC DNA]</scope>
    <source>
        <strain evidence="6 7">200518_36</strain>
    </source>
</reference>
<dbReference type="Proteomes" id="UP001307608">
    <property type="component" value="Chromosome"/>
</dbReference>